<reference evidence="9" key="1">
    <citation type="submission" date="2022-11" db="UniProtKB">
        <authorList>
            <consortium name="WormBaseParasite"/>
        </authorList>
    </citation>
    <scope>IDENTIFICATION</scope>
</reference>
<evidence type="ECO:0000256" key="1">
    <source>
        <dbReference type="ARBA" id="ARBA00005005"/>
    </source>
</evidence>
<dbReference type="GO" id="GO:0070403">
    <property type="term" value="F:NAD+ binding"/>
    <property type="evidence" value="ECO:0007669"/>
    <property type="project" value="InterPro"/>
</dbReference>
<dbReference type="InterPro" id="IPR036291">
    <property type="entry name" value="NAD(P)-bd_dom_sf"/>
</dbReference>
<feature type="site" description="Important for catalytic activity" evidence="6">
    <location>
        <position position="160"/>
    </location>
</feature>
<dbReference type="AlphaFoldDB" id="A0A914RZG3"/>
<proteinExistence type="inferred from homology"/>
<evidence type="ECO:0000313" key="9">
    <source>
        <dbReference type="WBParaSite" id="PEQ_0001171801-mRNA-1"/>
    </source>
</evidence>
<comment type="similarity">
    <text evidence="2">Belongs to the 3-hydroxyacyl-CoA dehydrogenase family.</text>
</comment>
<dbReference type="Proteomes" id="UP000887564">
    <property type="component" value="Unplaced"/>
</dbReference>
<keyword evidence="5" id="KW-0443">Lipid metabolism</keyword>
<dbReference type="GO" id="GO:0003857">
    <property type="term" value="F:(3S)-3-hydroxyacyl-CoA dehydrogenase (NAD+) activity"/>
    <property type="evidence" value="ECO:0007669"/>
    <property type="project" value="UniProtKB-EC"/>
</dbReference>
<dbReference type="InterPro" id="IPR008927">
    <property type="entry name" value="6-PGluconate_DH-like_C_sf"/>
</dbReference>
<dbReference type="InterPro" id="IPR013328">
    <property type="entry name" value="6PGD_dom2"/>
</dbReference>
<evidence type="ECO:0000256" key="5">
    <source>
        <dbReference type="ARBA" id="ARBA00023098"/>
    </source>
</evidence>
<dbReference type="SUPFAM" id="SSF48179">
    <property type="entry name" value="6-phosphogluconate dehydrogenase C-terminal domain-like"/>
    <property type="match status" value="1"/>
</dbReference>
<dbReference type="GO" id="GO:0006635">
    <property type="term" value="P:fatty acid beta-oxidation"/>
    <property type="evidence" value="ECO:0007669"/>
    <property type="project" value="TreeGrafter"/>
</dbReference>
<name>A0A914RZG3_PAREQ</name>
<dbReference type="WBParaSite" id="PEQ_0001171801-mRNA-1">
    <property type="protein sequence ID" value="PEQ_0001171801-mRNA-1"/>
    <property type="gene ID" value="PEQ_0001171801"/>
</dbReference>
<dbReference type="InterPro" id="IPR022694">
    <property type="entry name" value="3-OHacyl-CoA_DH"/>
</dbReference>
<dbReference type="Gene3D" id="1.10.1040.10">
    <property type="entry name" value="N-(1-d-carboxylethyl)-l-norvaline Dehydrogenase, domain 2"/>
    <property type="match status" value="1"/>
</dbReference>
<evidence type="ECO:0000256" key="3">
    <source>
        <dbReference type="ARBA" id="ARBA00022832"/>
    </source>
</evidence>
<organism evidence="8 9">
    <name type="scientific">Parascaris equorum</name>
    <name type="common">Equine roundworm</name>
    <dbReference type="NCBI Taxonomy" id="6256"/>
    <lineage>
        <taxon>Eukaryota</taxon>
        <taxon>Metazoa</taxon>
        <taxon>Ecdysozoa</taxon>
        <taxon>Nematoda</taxon>
        <taxon>Chromadorea</taxon>
        <taxon>Rhabditida</taxon>
        <taxon>Spirurina</taxon>
        <taxon>Ascaridomorpha</taxon>
        <taxon>Ascaridoidea</taxon>
        <taxon>Ascarididae</taxon>
        <taxon>Parascaris</taxon>
    </lineage>
</organism>
<comment type="pathway">
    <text evidence="1">Lipid metabolism; fatty acid beta-oxidation.</text>
</comment>
<keyword evidence="8" id="KW-1185">Reference proteome</keyword>
<protein>
    <submittedName>
        <fullName evidence="9">3-hydroxyacyl-CoA dehydrogenase C-terminal domain-containing protein</fullName>
    </submittedName>
</protein>
<keyword evidence="4" id="KW-0520">NAD</keyword>
<dbReference type="Gene3D" id="3.40.50.720">
    <property type="entry name" value="NAD(P)-binding Rossmann-like Domain"/>
    <property type="match status" value="2"/>
</dbReference>
<dbReference type="InterPro" id="IPR006176">
    <property type="entry name" value="3-OHacyl-CoA_DH_NAD-bd"/>
</dbReference>
<dbReference type="PANTHER" id="PTHR43561">
    <property type="match status" value="1"/>
</dbReference>
<dbReference type="GO" id="GO:0005759">
    <property type="term" value="C:mitochondrial matrix"/>
    <property type="evidence" value="ECO:0007669"/>
    <property type="project" value="UniProtKB-SubCell"/>
</dbReference>
<evidence type="ECO:0000313" key="8">
    <source>
        <dbReference type="Proteomes" id="UP000887564"/>
    </source>
</evidence>
<keyword evidence="3" id="KW-0276">Fatty acid metabolism</keyword>
<dbReference type="Pfam" id="PF02737">
    <property type="entry name" value="3HCDH_N"/>
    <property type="match status" value="1"/>
</dbReference>
<feature type="domain" description="3-hydroxyacyl-CoA dehydrogenase NAD binding" evidence="7">
    <location>
        <begin position="131"/>
        <end position="203"/>
    </location>
</feature>
<dbReference type="PIRSF" id="PIRSF000105">
    <property type="entry name" value="HCDH"/>
    <property type="match status" value="1"/>
</dbReference>
<evidence type="ECO:0000256" key="2">
    <source>
        <dbReference type="ARBA" id="ARBA00009463"/>
    </source>
</evidence>
<sequence length="264" mass="30098">MVCWPDRPFSPTGMVRDETSAQIGGRVMLQVSAQAKINVTLVDQSDEILKKGYAGIDKNLRRMYKKKFAEDKQKTPPIDNMANKRLELFLFYYKNCKEYLPKCIRLMISRYHQAETHLLLLKHDFVGPLFHTILATNTSSLRLSDVASKLKRKDKFGGLHFFNPVPVMKLLEVIRSKDTSDETFDSLLQFGKAIGKETVRCKAIRLIERDDAKLADIDTAMKLGAGYPMGPFELADYVGLDTCKFIVDGLYLDSFRLQISNRTS</sequence>
<accession>A0A914RZG3</accession>
<dbReference type="PANTHER" id="PTHR43561:SF3">
    <property type="entry name" value="HYDROXYACYL-COENZYME A DEHYDROGENASE, MITOCHONDRIAL"/>
    <property type="match status" value="1"/>
</dbReference>
<dbReference type="SUPFAM" id="SSF51735">
    <property type="entry name" value="NAD(P)-binding Rossmann-fold domains"/>
    <property type="match status" value="1"/>
</dbReference>
<evidence type="ECO:0000259" key="7">
    <source>
        <dbReference type="Pfam" id="PF02737"/>
    </source>
</evidence>
<evidence type="ECO:0000256" key="4">
    <source>
        <dbReference type="ARBA" id="ARBA00023027"/>
    </source>
</evidence>
<evidence type="ECO:0000256" key="6">
    <source>
        <dbReference type="PIRSR" id="PIRSR000105-1"/>
    </source>
</evidence>
<dbReference type="InterPro" id="IPR052242">
    <property type="entry name" value="Mito_3-hydroxyacyl-CoA_DH"/>
</dbReference>